<dbReference type="AlphaFoldDB" id="A0A1I8NP20"/>
<organism evidence="9 10">
    <name type="scientific">Stomoxys calcitrans</name>
    <name type="common">Stable fly</name>
    <name type="synonym">Conops calcitrans</name>
    <dbReference type="NCBI Taxonomy" id="35570"/>
    <lineage>
        <taxon>Eukaryota</taxon>
        <taxon>Metazoa</taxon>
        <taxon>Ecdysozoa</taxon>
        <taxon>Arthropoda</taxon>
        <taxon>Hexapoda</taxon>
        <taxon>Insecta</taxon>
        <taxon>Pterygota</taxon>
        <taxon>Neoptera</taxon>
        <taxon>Endopterygota</taxon>
        <taxon>Diptera</taxon>
        <taxon>Brachycera</taxon>
        <taxon>Muscomorpha</taxon>
        <taxon>Muscoidea</taxon>
        <taxon>Muscidae</taxon>
        <taxon>Stomoxys</taxon>
    </lineage>
</organism>
<dbReference type="PROSITE" id="PS51515">
    <property type="entry name" value="BIN3_SAM"/>
    <property type="match status" value="1"/>
</dbReference>
<dbReference type="Pfam" id="PF06859">
    <property type="entry name" value="Bin3"/>
    <property type="match status" value="1"/>
</dbReference>
<keyword evidence="4 5" id="KW-0949">S-adenosyl-L-methionine</keyword>
<evidence type="ECO:0000313" key="9">
    <source>
        <dbReference type="EnsemblMetazoa" id="SCAU000773-PA"/>
    </source>
</evidence>
<dbReference type="STRING" id="35570.A0A1I8NP20"/>
<keyword evidence="2 6" id="KW-0489">Methyltransferase</keyword>
<dbReference type="KEGG" id="scac:106089220"/>
<dbReference type="OrthoDB" id="10017101at2759"/>
<name>A0A1I8NP20_STOCA</name>
<evidence type="ECO:0000256" key="5">
    <source>
        <dbReference type="PROSITE-ProRule" id="PRU00848"/>
    </source>
</evidence>
<keyword evidence="3 6" id="KW-0808">Transferase</keyword>
<dbReference type="GO" id="GO:0032259">
    <property type="term" value="P:methylation"/>
    <property type="evidence" value="ECO:0007669"/>
    <property type="project" value="UniProtKB-KW"/>
</dbReference>
<dbReference type="PANTHER" id="PTHR12315">
    <property type="entry name" value="BICOID-INTERACTING PROTEIN RELATED"/>
    <property type="match status" value="1"/>
</dbReference>
<reference evidence="9" key="1">
    <citation type="submission" date="2020-05" db="UniProtKB">
        <authorList>
            <consortium name="EnsemblMetazoa"/>
        </authorList>
    </citation>
    <scope>IDENTIFICATION</scope>
    <source>
        <strain evidence="9">USDA</strain>
    </source>
</reference>
<dbReference type="GO" id="GO:0008173">
    <property type="term" value="F:RNA methyltransferase activity"/>
    <property type="evidence" value="ECO:0007669"/>
    <property type="project" value="UniProtKB-UniRule"/>
</dbReference>
<dbReference type="InterPro" id="IPR029063">
    <property type="entry name" value="SAM-dependent_MTases_sf"/>
</dbReference>
<comment type="similarity">
    <text evidence="1 6">Belongs to the methyltransferase superfamily.</text>
</comment>
<dbReference type="PANTHER" id="PTHR12315:SF0">
    <property type="entry name" value="7SK SNRNA METHYLPHOSPHATE CAPPING ENZYME"/>
    <property type="match status" value="1"/>
</dbReference>
<dbReference type="GO" id="GO:0008171">
    <property type="term" value="F:O-methyltransferase activity"/>
    <property type="evidence" value="ECO:0007669"/>
    <property type="project" value="UniProtKB-UniRule"/>
</dbReference>
<dbReference type="CDD" id="cd02440">
    <property type="entry name" value="AdoMet_MTases"/>
    <property type="match status" value="1"/>
</dbReference>
<dbReference type="VEuPathDB" id="VectorBase:SCAU000773"/>
<protein>
    <recommendedName>
        <fullName evidence="6">RNA methyltransferase</fullName>
        <ecNumber evidence="6">2.1.1.-</ecNumber>
    </recommendedName>
</protein>
<feature type="compositionally biased region" description="Basic and acidic residues" evidence="7">
    <location>
        <begin position="80"/>
        <end position="90"/>
    </location>
</feature>
<evidence type="ECO:0000256" key="7">
    <source>
        <dbReference type="SAM" id="MobiDB-lite"/>
    </source>
</evidence>
<dbReference type="EnsemblMetazoa" id="SCAU000773-RA">
    <property type="protein sequence ID" value="SCAU000773-PA"/>
    <property type="gene ID" value="SCAU000773"/>
</dbReference>
<evidence type="ECO:0000313" key="10">
    <source>
        <dbReference type="Proteomes" id="UP000095300"/>
    </source>
</evidence>
<sequence>MEISHLKEREEHIEIPNKRKCEYNFEQPNKKIARDGKNSPEIIALAALSDYPQSPINNKKELAITPAEHSAHTEINSPNKKPETSPDKISKTSGCFFPQSPKKRLEFAADSGKQQNKSKEKFIYGNYNQYYGYRNKDKDFHDIRLDMFEEYKDLFKEKQILDIGCNSGFITMEVAKKFEVKSIVGLDIDKHLINQAIKSIIRHKKALPLNSELKRSNKFPFNVTFVHGNYVLRDAVLLEIERPQFDVILCLSITKWIHLNFGDEGLKMAFKRMFLQLRSKGILVLEAQPFDNYGRRKKMTETIHTNYKNMEFFPKHFEDFLLSPEIGFTKVDLMGVPDHCKKGFKRPIQIFYKE</sequence>
<evidence type="ECO:0000256" key="6">
    <source>
        <dbReference type="RuleBase" id="RU367087"/>
    </source>
</evidence>
<dbReference type="EC" id="2.1.1.-" evidence="6"/>
<evidence type="ECO:0000259" key="8">
    <source>
        <dbReference type="PROSITE" id="PS51515"/>
    </source>
</evidence>
<evidence type="ECO:0000256" key="3">
    <source>
        <dbReference type="ARBA" id="ARBA00022679"/>
    </source>
</evidence>
<proteinExistence type="inferred from homology"/>
<feature type="region of interest" description="Disordered" evidence="7">
    <location>
        <begin position="54"/>
        <end position="98"/>
    </location>
</feature>
<dbReference type="InterPro" id="IPR010675">
    <property type="entry name" value="Bin3_C"/>
</dbReference>
<dbReference type="FunFam" id="3.40.50.150:FF:000083">
    <property type="entry name" value="7SK snRNA methylphosphate capping enzyme"/>
    <property type="match status" value="1"/>
</dbReference>
<keyword evidence="10" id="KW-1185">Reference proteome</keyword>
<dbReference type="InterPro" id="IPR024160">
    <property type="entry name" value="BIN3_SAM-bd_dom"/>
</dbReference>
<dbReference type="InterPro" id="IPR039772">
    <property type="entry name" value="Bin3-like"/>
</dbReference>
<dbReference type="SUPFAM" id="SSF53335">
    <property type="entry name" value="S-adenosyl-L-methionine-dependent methyltransferases"/>
    <property type="match status" value="1"/>
</dbReference>
<evidence type="ECO:0000256" key="1">
    <source>
        <dbReference type="ARBA" id="ARBA00008361"/>
    </source>
</evidence>
<evidence type="ECO:0000256" key="4">
    <source>
        <dbReference type="ARBA" id="ARBA00022691"/>
    </source>
</evidence>
<evidence type="ECO:0000256" key="2">
    <source>
        <dbReference type="ARBA" id="ARBA00022603"/>
    </source>
</evidence>
<dbReference type="GO" id="GO:0040031">
    <property type="term" value="P:snRNA modification"/>
    <property type="evidence" value="ECO:0007669"/>
    <property type="project" value="TreeGrafter"/>
</dbReference>
<gene>
    <name evidence="9" type="primary">106089220</name>
</gene>
<accession>A0A1I8NP20</accession>
<dbReference type="Gene3D" id="3.40.50.150">
    <property type="entry name" value="Vaccinia Virus protein VP39"/>
    <property type="match status" value="1"/>
</dbReference>
<dbReference type="Proteomes" id="UP000095300">
    <property type="component" value="Unassembled WGS sequence"/>
</dbReference>
<feature type="domain" description="Bin3-type SAM" evidence="8">
    <location>
        <begin position="142"/>
        <end position="354"/>
    </location>
</feature>
<dbReference type="GO" id="GO:0017069">
    <property type="term" value="F:snRNA binding"/>
    <property type="evidence" value="ECO:0007669"/>
    <property type="project" value="TreeGrafter"/>
</dbReference>